<evidence type="ECO:0000256" key="1">
    <source>
        <dbReference type="ARBA" id="ARBA00010541"/>
    </source>
</evidence>
<protein>
    <recommendedName>
        <fullName evidence="6">PDZ domain-containing protein</fullName>
    </recommendedName>
</protein>
<keyword evidence="5" id="KW-0812">Transmembrane</keyword>
<dbReference type="InterPro" id="IPR043504">
    <property type="entry name" value="Peptidase_S1_PA_chymotrypsin"/>
</dbReference>
<dbReference type="Gene3D" id="2.30.42.10">
    <property type="match status" value="1"/>
</dbReference>
<keyword evidence="3" id="KW-0378">Hydrolase</keyword>
<dbReference type="PANTHER" id="PTHR43343">
    <property type="entry name" value="PEPTIDASE S12"/>
    <property type="match status" value="1"/>
</dbReference>
<proteinExistence type="inferred from homology"/>
<dbReference type="SUPFAM" id="SSF50494">
    <property type="entry name" value="Trypsin-like serine proteases"/>
    <property type="match status" value="1"/>
</dbReference>
<dbReference type="SMART" id="SM00228">
    <property type="entry name" value="PDZ"/>
    <property type="match status" value="1"/>
</dbReference>
<dbReference type="PANTHER" id="PTHR43343:SF3">
    <property type="entry name" value="PROTEASE DO-LIKE 8, CHLOROPLASTIC"/>
    <property type="match status" value="1"/>
</dbReference>
<dbReference type="InterPro" id="IPR001940">
    <property type="entry name" value="Peptidase_S1C"/>
</dbReference>
<dbReference type="SUPFAM" id="SSF50156">
    <property type="entry name" value="PDZ domain-like"/>
    <property type="match status" value="1"/>
</dbReference>
<reference evidence="7 8" key="1">
    <citation type="journal article" date="2019" name="Int. J. Syst. Evol. Microbiol.">
        <title>The Global Catalogue of Microorganisms (GCM) 10K type strain sequencing project: providing services to taxonomists for standard genome sequencing and annotation.</title>
        <authorList>
            <consortium name="The Broad Institute Genomics Platform"/>
            <consortium name="The Broad Institute Genome Sequencing Center for Infectious Disease"/>
            <person name="Wu L."/>
            <person name="Ma J."/>
        </authorList>
    </citation>
    <scope>NUCLEOTIDE SEQUENCE [LARGE SCALE GENOMIC DNA]</scope>
    <source>
        <strain evidence="7 8">JCM 13595</strain>
    </source>
</reference>
<feature type="transmembrane region" description="Helical" evidence="5">
    <location>
        <begin position="123"/>
        <end position="145"/>
    </location>
</feature>
<gene>
    <name evidence="7" type="ORF">GCM10009720_02400</name>
</gene>
<dbReference type="Gene3D" id="2.40.10.10">
    <property type="entry name" value="Trypsin-like serine proteases"/>
    <property type="match status" value="2"/>
</dbReference>
<sequence length="507" mass="54363">MNQNNFPDPSSNHHDEHDPDRSDQPPAPGSSPRDPGSDVQQPYGPYGPQYLRRDAYHPNPYAAAEGERGDPRNDPRWVYSQHDSRDETREIPYFDHSGHPGVDESYYLPYGVTPQRRRGPLNFFITTAALLGVVFLAITLLSQIFDWDRDDNPIQDLFSSQPEAPEVVPEGQATVEGLVSELDHVHNGVDVNWEAGGQHTGSGLDPGQEVRSAPGVFMVDTQVYQYLGFGTGMVVSSDGLAITNYHVVESSMSVSITMADTQEQYSAEVLGRDADRDIAVLKIDTDEPIQVASINPEGVDTRDTVAGVGNSGGQGYLTSVVGEVRGLNETIHIEPVEPGSPDQTLEGLIMMTSDIVPGYSGGPTVDSNGQVIGVSTAASQEAQTSEDTFGFAVPIVDALEVVEQVLAGDESDGVVIGAGGALGIVVTSQEGSGARVIEVSDRSAGDAIGLQPDDVIVEIDGEEVVNSSFISRYVRDKNPGQEVEVVWQTSDGNMQRAVVTLDEAEIN</sequence>
<evidence type="ECO:0000256" key="2">
    <source>
        <dbReference type="ARBA" id="ARBA00022670"/>
    </source>
</evidence>
<dbReference type="Pfam" id="PF13365">
    <property type="entry name" value="Trypsin_2"/>
    <property type="match status" value="1"/>
</dbReference>
<dbReference type="InterPro" id="IPR051201">
    <property type="entry name" value="Chloro_Bact_Ser_Proteases"/>
</dbReference>
<evidence type="ECO:0000256" key="4">
    <source>
        <dbReference type="SAM" id="MobiDB-lite"/>
    </source>
</evidence>
<feature type="domain" description="PDZ" evidence="6">
    <location>
        <begin position="420"/>
        <end position="491"/>
    </location>
</feature>
<organism evidence="7 8">
    <name type="scientific">Yaniella flava</name>
    <dbReference type="NCBI Taxonomy" id="287930"/>
    <lineage>
        <taxon>Bacteria</taxon>
        <taxon>Bacillati</taxon>
        <taxon>Actinomycetota</taxon>
        <taxon>Actinomycetes</taxon>
        <taxon>Micrococcales</taxon>
        <taxon>Micrococcaceae</taxon>
        <taxon>Yaniella</taxon>
    </lineage>
</organism>
<evidence type="ECO:0000259" key="6">
    <source>
        <dbReference type="SMART" id="SM00228"/>
    </source>
</evidence>
<evidence type="ECO:0000256" key="3">
    <source>
        <dbReference type="ARBA" id="ARBA00022801"/>
    </source>
</evidence>
<evidence type="ECO:0000313" key="8">
    <source>
        <dbReference type="Proteomes" id="UP001501461"/>
    </source>
</evidence>
<feature type="compositionally biased region" description="Polar residues" evidence="4">
    <location>
        <begin position="1"/>
        <end position="10"/>
    </location>
</feature>
<dbReference type="InterPro" id="IPR001478">
    <property type="entry name" value="PDZ"/>
</dbReference>
<evidence type="ECO:0000256" key="5">
    <source>
        <dbReference type="SAM" id="Phobius"/>
    </source>
</evidence>
<feature type="region of interest" description="Disordered" evidence="4">
    <location>
        <begin position="1"/>
        <end position="85"/>
    </location>
</feature>
<keyword evidence="5" id="KW-0472">Membrane</keyword>
<keyword evidence="5" id="KW-1133">Transmembrane helix</keyword>
<comment type="similarity">
    <text evidence="1">Belongs to the peptidase S1C family.</text>
</comment>
<dbReference type="Proteomes" id="UP001501461">
    <property type="component" value="Unassembled WGS sequence"/>
</dbReference>
<dbReference type="RefSeq" id="WP_343955773.1">
    <property type="nucleotide sequence ID" value="NZ_BAAAMN010000005.1"/>
</dbReference>
<keyword evidence="8" id="KW-1185">Reference proteome</keyword>
<dbReference type="Pfam" id="PF13180">
    <property type="entry name" value="PDZ_2"/>
    <property type="match status" value="1"/>
</dbReference>
<dbReference type="PRINTS" id="PR00834">
    <property type="entry name" value="PROTEASES2C"/>
</dbReference>
<keyword evidence="2" id="KW-0645">Protease</keyword>
<feature type="compositionally biased region" description="Basic and acidic residues" evidence="4">
    <location>
        <begin position="11"/>
        <end position="23"/>
    </location>
</feature>
<dbReference type="EMBL" id="BAAAMN010000005">
    <property type="protein sequence ID" value="GAA2026273.1"/>
    <property type="molecule type" value="Genomic_DNA"/>
</dbReference>
<dbReference type="InterPro" id="IPR036034">
    <property type="entry name" value="PDZ_sf"/>
</dbReference>
<evidence type="ECO:0000313" key="7">
    <source>
        <dbReference type="EMBL" id="GAA2026273.1"/>
    </source>
</evidence>
<name>A0ABN2U0N0_9MICC</name>
<feature type="compositionally biased region" description="Basic and acidic residues" evidence="4">
    <location>
        <begin position="65"/>
        <end position="75"/>
    </location>
</feature>
<dbReference type="InterPro" id="IPR009003">
    <property type="entry name" value="Peptidase_S1_PA"/>
</dbReference>
<comment type="caution">
    <text evidence="7">The sequence shown here is derived from an EMBL/GenBank/DDBJ whole genome shotgun (WGS) entry which is preliminary data.</text>
</comment>
<accession>A0ABN2U0N0</accession>